<proteinExistence type="predicted"/>
<protein>
    <submittedName>
        <fullName evidence="2">Uncharacterized protein</fullName>
    </submittedName>
</protein>
<keyword evidence="3" id="KW-1185">Reference proteome</keyword>
<dbReference type="RefSeq" id="WP_264398683.1">
    <property type="nucleotide sequence ID" value="NZ_CP101180.1"/>
</dbReference>
<gene>
    <name evidence="2" type="ORF">NL394_17545</name>
</gene>
<dbReference type="Proteomes" id="UP001163293">
    <property type="component" value="Chromosome"/>
</dbReference>
<evidence type="ECO:0000313" key="2">
    <source>
        <dbReference type="EMBL" id="UYV96833.1"/>
    </source>
</evidence>
<name>A0AAX3EFV8_PAEUR</name>
<sequence>MEPQETIAFTDWLAKIDPRVMYEEGAREVWHHALKNTNVRAARAAAMEHFRLYPTAPKPSEIATRARQLVASYTAKQRALTATPAKPSDQIPLRRRDPQRWQALLEAGKQQRETTLKERTT</sequence>
<evidence type="ECO:0000256" key="1">
    <source>
        <dbReference type="SAM" id="MobiDB-lite"/>
    </source>
</evidence>
<dbReference type="EMBL" id="CP101185">
    <property type="protein sequence ID" value="UYV96833.1"/>
    <property type="molecule type" value="Genomic_DNA"/>
</dbReference>
<feature type="region of interest" description="Disordered" evidence="1">
    <location>
        <begin position="77"/>
        <end position="98"/>
    </location>
</feature>
<organism evidence="2 3">
    <name type="scientific">Paenarthrobacter ureafaciens</name>
    <dbReference type="NCBI Taxonomy" id="37931"/>
    <lineage>
        <taxon>Bacteria</taxon>
        <taxon>Bacillati</taxon>
        <taxon>Actinomycetota</taxon>
        <taxon>Actinomycetes</taxon>
        <taxon>Micrococcales</taxon>
        <taxon>Micrococcaceae</taxon>
        <taxon>Paenarthrobacter</taxon>
    </lineage>
</organism>
<evidence type="ECO:0000313" key="3">
    <source>
        <dbReference type="Proteomes" id="UP001163293"/>
    </source>
</evidence>
<accession>A0AAX3EFV8</accession>
<dbReference type="AlphaFoldDB" id="A0AAX3EFV8"/>
<reference evidence="2" key="1">
    <citation type="submission" date="2022-07" db="EMBL/GenBank/DDBJ databases">
        <authorList>
            <person name="Wu T."/>
        </authorList>
    </citation>
    <scope>NUCLEOTIDE SEQUENCE</scope>
    <source>
        <strain evidence="2">SD-1</strain>
    </source>
</reference>